<keyword evidence="9" id="KW-0934">Plastid</keyword>
<dbReference type="Gene3D" id="1.10.455.10">
    <property type="entry name" value="Ribosomal protein S7 domain"/>
    <property type="match status" value="3"/>
</dbReference>
<dbReference type="NCBIfam" id="TIGR01029">
    <property type="entry name" value="rpsG_bact"/>
    <property type="match status" value="1"/>
</dbReference>
<evidence type="ECO:0000313" key="9">
    <source>
        <dbReference type="EMBL" id="BBF90902.1"/>
    </source>
</evidence>
<dbReference type="InterPro" id="IPR005717">
    <property type="entry name" value="Ribosomal_uS7_bac/org-type"/>
</dbReference>
<evidence type="ECO:0000313" key="10">
    <source>
        <dbReference type="EMBL" id="QYB21723.1"/>
    </source>
</evidence>
<evidence type="ECO:0000256" key="1">
    <source>
        <dbReference type="ARBA" id="ARBA00007151"/>
    </source>
</evidence>
<reference evidence="9" key="1">
    <citation type="journal article" date="2018" name="Mol. Phylogenet. Evol.">
        <title>Enlarged and highly repetitive plastome of Lagarostrobos and plastid phylogenomics of Podocarpaceae.</title>
        <authorList>
            <person name="Sudianto E."/>
            <person name="Wu C.-S."/>
            <person name="Leonhard L."/>
            <person name="Martine W.F."/>
            <person name="Chaw S.-M."/>
        </authorList>
    </citation>
    <scope>NUCLEOTIDE SEQUENCE</scope>
</reference>
<dbReference type="InterPro" id="IPR023798">
    <property type="entry name" value="Ribosomal_uS7_dom"/>
</dbReference>
<comment type="function">
    <text evidence="6">One of the primary rRNA binding proteins, it binds directly to 16S rRNA where it nucleates assembly of the head domain of the 30S subunit.</text>
</comment>
<accession>A0A3T0ZDF2</accession>
<dbReference type="GO" id="GO:0015935">
    <property type="term" value="C:small ribosomal subunit"/>
    <property type="evidence" value="ECO:0007669"/>
    <property type="project" value="InterPro"/>
</dbReference>
<dbReference type="EMBL" id="AP018901">
    <property type="protein sequence ID" value="BBF90902.1"/>
    <property type="molecule type" value="Genomic_DNA"/>
</dbReference>
<dbReference type="HAMAP" id="MF_00480_B">
    <property type="entry name" value="Ribosomal_uS7_B"/>
    <property type="match status" value="1"/>
</dbReference>
<geneLocation type="chloroplast" evidence="9"/>
<dbReference type="GO" id="GO:0003735">
    <property type="term" value="F:structural constituent of ribosome"/>
    <property type="evidence" value="ECO:0007669"/>
    <property type="project" value="InterPro"/>
</dbReference>
<dbReference type="FunFam" id="1.10.455.10:FF:000001">
    <property type="entry name" value="30S ribosomal protein S7"/>
    <property type="match status" value="1"/>
</dbReference>
<protein>
    <recommendedName>
        <fullName evidence="6">Small ribosomal subunit protein uS7c</fullName>
    </recommendedName>
</protein>
<dbReference type="PROSITE" id="PS00052">
    <property type="entry name" value="RIBOSOMAL_S7"/>
    <property type="match status" value="1"/>
</dbReference>
<dbReference type="InterPro" id="IPR036823">
    <property type="entry name" value="Ribosomal_uS7_dom_sf"/>
</dbReference>
<dbReference type="Pfam" id="PF00177">
    <property type="entry name" value="Ribosomal_S7"/>
    <property type="match status" value="2"/>
</dbReference>
<comment type="subunit">
    <text evidence="6">Part of the 30S ribosomal subunit.</text>
</comment>
<keyword evidence="2 6" id="KW-0699">rRNA-binding</keyword>
<evidence type="ECO:0000259" key="8">
    <source>
        <dbReference type="Pfam" id="PF00177"/>
    </source>
</evidence>
<evidence type="ECO:0000256" key="2">
    <source>
        <dbReference type="ARBA" id="ARBA00022730"/>
    </source>
</evidence>
<gene>
    <name evidence="6 9" type="primary">rps7</name>
</gene>
<feature type="domain" description="Small ribosomal subunit protein uS7" evidence="8">
    <location>
        <begin position="266"/>
        <end position="293"/>
    </location>
</feature>
<dbReference type="AlphaFoldDB" id="A0A3T0ZDF2"/>
<keyword evidence="5 6" id="KW-0687">Ribonucleoprotein</keyword>
<evidence type="ECO:0000256" key="7">
    <source>
        <dbReference type="RuleBase" id="RU003619"/>
    </source>
</evidence>
<dbReference type="GO" id="GO:0009507">
    <property type="term" value="C:chloroplast"/>
    <property type="evidence" value="ECO:0007669"/>
    <property type="project" value="UniProtKB-SubCell"/>
</dbReference>
<dbReference type="CDD" id="cd14871">
    <property type="entry name" value="uS7_Chloroplast"/>
    <property type="match status" value="1"/>
</dbReference>
<dbReference type="InterPro" id="IPR000235">
    <property type="entry name" value="Ribosomal_uS7"/>
</dbReference>
<comment type="similarity">
    <text evidence="1 6 7">Belongs to the universal ribosomal protein uS7 family.</text>
</comment>
<dbReference type="GO" id="GO:0006412">
    <property type="term" value="P:translation"/>
    <property type="evidence" value="ECO:0007669"/>
    <property type="project" value="UniProtKB-UniRule"/>
</dbReference>
<dbReference type="GO" id="GO:0019843">
    <property type="term" value="F:rRNA binding"/>
    <property type="evidence" value="ECO:0007669"/>
    <property type="project" value="UniProtKB-UniRule"/>
</dbReference>
<feature type="domain" description="Small ribosomal subunit protein uS7" evidence="8">
    <location>
        <begin position="85"/>
        <end position="229"/>
    </location>
</feature>
<comment type="subcellular location">
    <subcellularLocation>
        <location evidence="6">Plastid</location>
        <location evidence="6">Chloroplast</location>
    </subcellularLocation>
</comment>
<evidence type="ECO:0000256" key="5">
    <source>
        <dbReference type="ARBA" id="ARBA00023274"/>
    </source>
</evidence>
<proteinExistence type="inferred from homology"/>
<reference evidence="10" key="2">
    <citation type="journal article" date="2021" name="Nat. Plants">
        <title>Gene duplications and phylogenomic conflict underlie major pulses of phenotypic evolution in gymnosperms.</title>
        <authorList>
            <person name="Stull G.W."/>
            <person name="Qu X.J."/>
            <person name="Parins-Fukuchi C."/>
            <person name="Yang Y.Y."/>
            <person name="Yang J.B."/>
            <person name="Yang Z.Y."/>
            <person name="Hu Y."/>
            <person name="Ma H."/>
            <person name="Soltis P.S."/>
            <person name="Soltis D.E."/>
            <person name="Li D.Z."/>
            <person name="Smith S.A."/>
            <person name="Yi T.S."/>
        </authorList>
    </citation>
    <scope>NUCLEOTIDE SEQUENCE</scope>
</reference>
<keyword evidence="3 6" id="KW-0694">RNA-binding</keyword>
<evidence type="ECO:0000256" key="6">
    <source>
        <dbReference type="HAMAP-Rule" id="MF_00480"/>
    </source>
</evidence>
<keyword evidence="9" id="KW-0150">Chloroplast</keyword>
<name>A0A3T0ZDF2_LAGFR</name>
<dbReference type="InterPro" id="IPR020606">
    <property type="entry name" value="Ribosomal_uS7_CS"/>
</dbReference>
<dbReference type="EMBL" id="MW470983">
    <property type="protein sequence ID" value="QYB21723.1"/>
    <property type="molecule type" value="Genomic_DNA"/>
</dbReference>
<reference evidence="10" key="3">
    <citation type="submission" date="2021-01" db="EMBL/GenBank/DDBJ databases">
        <authorList>
            <person name="Stull G."/>
            <person name="Qu X.-J."/>
            <person name="Parins-Fukuchi C."/>
            <person name="Yang Y.-Y."/>
            <person name="Yang J.-B."/>
            <person name="Yang Z.-Y."/>
            <person name="Hu Y."/>
            <person name="Ma H."/>
            <person name="Soltis P."/>
            <person name="Soltis D."/>
            <person name="Li D.-Z."/>
            <person name="Smith S."/>
            <person name="Yi T.-S."/>
        </authorList>
    </citation>
    <scope>NUCLEOTIDE SEQUENCE</scope>
</reference>
<dbReference type="SUPFAM" id="SSF47973">
    <property type="entry name" value="Ribosomal protein S7"/>
    <property type="match status" value="3"/>
</dbReference>
<dbReference type="PANTHER" id="PTHR11205">
    <property type="entry name" value="RIBOSOMAL PROTEIN S7"/>
    <property type="match status" value="1"/>
</dbReference>
<sequence>MSRQSTAKKRTTKLDPINHNRFINTTAKKRTAKLDPINHNRFINTTAKKRTAKLDPINHNRFINTFVKKRTAKLDLINHNRFIKTTVKKRTAKLDPIYHKRLVNMLVNRILKHGKKSLAYRIFYQAMKKIQQKMKKNPIVVLRRAIRNIAPKVVLKARRKSGSTYQVPIKIKSAKGKIFAIRWLLGASRKRPGRNMDSKLSYELIDATKNRGNAIRKKEETHKMAEANKAFAHNRLKDIPKKRGNPIRKKEETHRMAEANKAFAHNRLIDAAKKRGNPIRKKEETHRMAEANKAFSYNR</sequence>
<organism evidence="9">
    <name type="scientific">Lagarostrobos franklinii</name>
    <name type="common">Huon pine</name>
    <name type="synonym">Dacrydium franklinii</name>
    <dbReference type="NCBI Taxonomy" id="56892"/>
    <lineage>
        <taxon>Eukaryota</taxon>
        <taxon>Viridiplantae</taxon>
        <taxon>Streptophyta</taxon>
        <taxon>Embryophyta</taxon>
        <taxon>Tracheophyta</taxon>
        <taxon>Spermatophyta</taxon>
        <taxon>Pinopsida</taxon>
        <taxon>Pinidae</taxon>
        <taxon>Conifers II</taxon>
        <taxon>Araucariales</taxon>
        <taxon>Podocarpaceae</taxon>
        <taxon>Lagarostrobos</taxon>
    </lineage>
</organism>
<evidence type="ECO:0000256" key="3">
    <source>
        <dbReference type="ARBA" id="ARBA00022884"/>
    </source>
</evidence>
<evidence type="ECO:0000256" key="4">
    <source>
        <dbReference type="ARBA" id="ARBA00022980"/>
    </source>
</evidence>
<keyword evidence="4 6" id="KW-0689">Ribosomal protein</keyword>